<keyword evidence="1" id="KW-0812">Transmembrane</keyword>
<keyword evidence="1" id="KW-0472">Membrane</keyword>
<dbReference type="EMBL" id="GG663363">
    <property type="protein sequence ID" value="EEH11005.1"/>
    <property type="molecule type" value="Genomic_DNA"/>
</dbReference>
<organism evidence="2 3">
    <name type="scientific">Ajellomyces capsulatus (strain G186AR / H82 / ATCC MYA-2454 / RMSCC 2432)</name>
    <name type="common">Darling's disease fungus</name>
    <name type="synonym">Histoplasma capsulatum</name>
    <dbReference type="NCBI Taxonomy" id="447093"/>
    <lineage>
        <taxon>Eukaryota</taxon>
        <taxon>Fungi</taxon>
        <taxon>Dikarya</taxon>
        <taxon>Ascomycota</taxon>
        <taxon>Pezizomycotina</taxon>
        <taxon>Eurotiomycetes</taxon>
        <taxon>Eurotiomycetidae</taxon>
        <taxon>Onygenales</taxon>
        <taxon>Ajellomycetaceae</taxon>
        <taxon>Histoplasma</taxon>
    </lineage>
</organism>
<feature type="transmembrane region" description="Helical" evidence="1">
    <location>
        <begin position="69"/>
        <end position="88"/>
    </location>
</feature>
<keyword evidence="3" id="KW-1185">Reference proteome</keyword>
<reference evidence="2" key="1">
    <citation type="submission" date="2009-02" db="EMBL/GenBank/DDBJ databases">
        <title>The Genome Sequence of Ajellomyces capsulatus strain G186AR.</title>
        <authorList>
            <consortium name="The Broad Institute Genome Sequencing Platform"/>
            <person name="Champion M."/>
            <person name="Cuomo C."/>
            <person name="Ma L.-J."/>
            <person name="Henn M.R."/>
            <person name="Sil A."/>
            <person name="Goldman B."/>
            <person name="Young S.K."/>
            <person name="Kodira C.D."/>
            <person name="Zeng Q."/>
            <person name="Koehrsen M."/>
            <person name="Alvarado L."/>
            <person name="Berlin A."/>
            <person name="Borenstein D."/>
            <person name="Chen Z."/>
            <person name="Engels R."/>
            <person name="Freedman E."/>
            <person name="Gellesch M."/>
            <person name="Goldberg J."/>
            <person name="Griggs A."/>
            <person name="Gujja S."/>
            <person name="Heiman D."/>
            <person name="Hepburn T."/>
            <person name="Howarth C."/>
            <person name="Jen D."/>
            <person name="Larson L."/>
            <person name="Lewis B."/>
            <person name="Mehta T."/>
            <person name="Park D."/>
            <person name="Pearson M."/>
            <person name="Roberts A."/>
            <person name="Saif S."/>
            <person name="Shea T."/>
            <person name="Shenoy N."/>
            <person name="Sisk P."/>
            <person name="Stolte C."/>
            <person name="Sykes S."/>
            <person name="Walk T."/>
            <person name="White J."/>
            <person name="Yandava C."/>
            <person name="Klein B."/>
            <person name="McEwen J.G."/>
            <person name="Puccia R."/>
            <person name="Goldman G.H."/>
            <person name="Felipe M.S."/>
            <person name="Nino-Vega G."/>
            <person name="San-Blas G."/>
            <person name="Taylor J."/>
            <person name="Mendoza L."/>
            <person name="Galagan J."/>
            <person name="Nusbaum C."/>
            <person name="Birren B."/>
        </authorList>
    </citation>
    <scope>NUCLEOTIDE SEQUENCE</scope>
    <source>
        <strain evidence="2">G186AR</strain>
    </source>
</reference>
<dbReference type="InParanoid" id="C0NBG4"/>
<protein>
    <submittedName>
        <fullName evidence="2">Uncharacterized protein</fullName>
    </submittedName>
</protein>
<accession>C0NBG4</accession>
<evidence type="ECO:0000313" key="3">
    <source>
        <dbReference type="Proteomes" id="UP000001631"/>
    </source>
</evidence>
<dbReference type="HOGENOM" id="CLU_2209251_0_0_1"/>
<evidence type="ECO:0000256" key="1">
    <source>
        <dbReference type="SAM" id="Phobius"/>
    </source>
</evidence>
<name>C0NBG4_AJECG</name>
<proteinExistence type="predicted"/>
<keyword evidence="1" id="KW-1133">Transmembrane helix</keyword>
<evidence type="ECO:0000313" key="2">
    <source>
        <dbReference type="EMBL" id="EEH11005.1"/>
    </source>
</evidence>
<dbReference type="AlphaFoldDB" id="C0NBG4"/>
<gene>
    <name evidence="2" type="ORF">HCBG_00460</name>
</gene>
<dbReference type="GeneID" id="69033477"/>
<dbReference type="RefSeq" id="XP_045291485.1">
    <property type="nucleotide sequence ID" value="XM_045427510.1"/>
</dbReference>
<sequence>MIRREKAKIWGEWKWRAKSCQGPTSRAGEVRWGERVSERASVSEGLTLLLAVEQWMGRVAGDVGQGWKVNAGSGVVALVALVLLLWCWRWRLARIIVRDHSCIGFQG</sequence>
<dbReference type="Proteomes" id="UP000001631">
    <property type="component" value="Unassembled WGS sequence"/>
</dbReference>